<dbReference type="Proteomes" id="UP001234297">
    <property type="component" value="Chromosome 12"/>
</dbReference>
<evidence type="ECO:0000313" key="2">
    <source>
        <dbReference type="Proteomes" id="UP001234297"/>
    </source>
</evidence>
<reference evidence="1 2" key="1">
    <citation type="journal article" date="2022" name="Hortic Res">
        <title>A haplotype resolved chromosomal level avocado genome allows analysis of novel avocado genes.</title>
        <authorList>
            <person name="Nath O."/>
            <person name="Fletcher S.J."/>
            <person name="Hayward A."/>
            <person name="Shaw L.M."/>
            <person name="Masouleh A.K."/>
            <person name="Furtado A."/>
            <person name="Henry R.J."/>
            <person name="Mitter N."/>
        </authorList>
    </citation>
    <scope>NUCLEOTIDE SEQUENCE [LARGE SCALE GENOMIC DNA]</scope>
    <source>
        <strain evidence="2">cv. Hass</strain>
    </source>
</reference>
<protein>
    <submittedName>
        <fullName evidence="1">Uncharacterized protein</fullName>
    </submittedName>
</protein>
<proteinExistence type="predicted"/>
<sequence length="93" mass="10813">MAQHCQLRLATIGKLQWGQKRDRQPSPTTASHRSGNDTLLLKESSSYLHFHFYLQLGHYQECQLHQRRGWILGESRKRRNPLTLNSLNDSGIT</sequence>
<organism evidence="1 2">
    <name type="scientific">Persea americana</name>
    <name type="common">Avocado</name>
    <dbReference type="NCBI Taxonomy" id="3435"/>
    <lineage>
        <taxon>Eukaryota</taxon>
        <taxon>Viridiplantae</taxon>
        <taxon>Streptophyta</taxon>
        <taxon>Embryophyta</taxon>
        <taxon>Tracheophyta</taxon>
        <taxon>Spermatophyta</taxon>
        <taxon>Magnoliopsida</taxon>
        <taxon>Magnoliidae</taxon>
        <taxon>Laurales</taxon>
        <taxon>Lauraceae</taxon>
        <taxon>Persea</taxon>
    </lineage>
</organism>
<evidence type="ECO:0000313" key="1">
    <source>
        <dbReference type="EMBL" id="KAJ8615427.1"/>
    </source>
</evidence>
<keyword evidence="2" id="KW-1185">Reference proteome</keyword>
<dbReference type="EMBL" id="CM056820">
    <property type="protein sequence ID" value="KAJ8615427.1"/>
    <property type="molecule type" value="Genomic_DNA"/>
</dbReference>
<name>A0ACC2K332_PERAE</name>
<comment type="caution">
    <text evidence="1">The sequence shown here is derived from an EMBL/GenBank/DDBJ whole genome shotgun (WGS) entry which is preliminary data.</text>
</comment>
<accession>A0ACC2K332</accession>
<gene>
    <name evidence="1" type="ORF">MRB53_034799</name>
</gene>